<dbReference type="PANTHER" id="PTHR43711">
    <property type="entry name" value="TWO-COMPONENT HISTIDINE KINASE"/>
    <property type="match status" value="1"/>
</dbReference>
<dbReference type="CDD" id="cd00075">
    <property type="entry name" value="HATPase"/>
    <property type="match status" value="1"/>
</dbReference>
<organism evidence="16 17">
    <name type="scientific">Oceanicella actignis</name>
    <dbReference type="NCBI Taxonomy" id="1189325"/>
    <lineage>
        <taxon>Bacteria</taxon>
        <taxon>Pseudomonadati</taxon>
        <taxon>Pseudomonadota</taxon>
        <taxon>Alphaproteobacteria</taxon>
        <taxon>Rhodobacterales</taxon>
        <taxon>Paracoccaceae</taxon>
        <taxon>Oceanicella</taxon>
    </lineage>
</organism>
<keyword evidence="10" id="KW-0902">Two-component regulatory system</keyword>
<dbReference type="InterPro" id="IPR036890">
    <property type="entry name" value="HATPase_C_sf"/>
</dbReference>
<keyword evidence="9 14" id="KW-1133">Transmembrane helix</keyword>
<evidence type="ECO:0000256" key="13">
    <source>
        <dbReference type="SAM" id="MobiDB-lite"/>
    </source>
</evidence>
<dbReference type="InterPro" id="IPR004358">
    <property type="entry name" value="Sig_transdc_His_kin-like_C"/>
</dbReference>
<reference evidence="16 17" key="1">
    <citation type="submission" date="2016-12" db="EMBL/GenBank/DDBJ databases">
        <authorList>
            <person name="Song W.-J."/>
            <person name="Kurnit D.M."/>
        </authorList>
    </citation>
    <scope>NUCLEOTIDE SEQUENCE [LARGE SCALE GENOMIC DNA]</scope>
    <source>
        <strain evidence="16 17">CGMCC 1.10808</strain>
    </source>
</reference>
<feature type="transmembrane region" description="Helical" evidence="14">
    <location>
        <begin position="72"/>
        <end position="89"/>
    </location>
</feature>
<keyword evidence="7 14" id="KW-0812">Transmembrane</keyword>
<dbReference type="GO" id="GO:0022857">
    <property type="term" value="F:transmembrane transporter activity"/>
    <property type="evidence" value="ECO:0007669"/>
    <property type="project" value="InterPro"/>
</dbReference>
<feature type="transmembrane region" description="Helical" evidence="14">
    <location>
        <begin position="400"/>
        <end position="419"/>
    </location>
</feature>
<dbReference type="Pfam" id="PF02518">
    <property type="entry name" value="HATPase_c"/>
    <property type="match status" value="1"/>
</dbReference>
<accession>A0A1M7TAY4</accession>
<dbReference type="GO" id="GO:0000155">
    <property type="term" value="F:phosphorelay sensor kinase activity"/>
    <property type="evidence" value="ECO:0007669"/>
    <property type="project" value="InterPro"/>
</dbReference>
<comment type="subcellular location">
    <subcellularLocation>
        <location evidence="2">Membrane</location>
        <topology evidence="2">Multi-pass membrane protein</topology>
    </subcellularLocation>
</comment>
<evidence type="ECO:0000313" key="17">
    <source>
        <dbReference type="Proteomes" id="UP000184066"/>
    </source>
</evidence>
<evidence type="ECO:0000313" key="16">
    <source>
        <dbReference type="EMBL" id="SHN67846.1"/>
    </source>
</evidence>
<name>A0A1M7TAY4_9RHOB</name>
<evidence type="ECO:0000256" key="3">
    <source>
        <dbReference type="ARBA" id="ARBA00006434"/>
    </source>
</evidence>
<evidence type="ECO:0000256" key="5">
    <source>
        <dbReference type="ARBA" id="ARBA00022553"/>
    </source>
</evidence>
<feature type="transmembrane region" description="Helical" evidence="14">
    <location>
        <begin position="375"/>
        <end position="394"/>
    </location>
</feature>
<keyword evidence="6" id="KW-0808">Transferase</keyword>
<feature type="transmembrane region" description="Helical" evidence="14">
    <location>
        <begin position="238"/>
        <end position="255"/>
    </location>
</feature>
<feature type="compositionally biased region" description="Low complexity" evidence="13">
    <location>
        <begin position="903"/>
        <end position="923"/>
    </location>
</feature>
<evidence type="ECO:0000256" key="4">
    <source>
        <dbReference type="ARBA" id="ARBA00012438"/>
    </source>
</evidence>
<dbReference type="SMART" id="SM00388">
    <property type="entry name" value="HisKA"/>
    <property type="match status" value="1"/>
</dbReference>
<keyword evidence="5" id="KW-0597">Phosphoprotein</keyword>
<evidence type="ECO:0000256" key="11">
    <source>
        <dbReference type="ARBA" id="ARBA00023136"/>
    </source>
</evidence>
<feature type="region of interest" description="Disordered" evidence="13">
    <location>
        <begin position="896"/>
        <end position="923"/>
    </location>
</feature>
<feature type="domain" description="Histidine kinase" evidence="15">
    <location>
        <begin position="674"/>
        <end position="895"/>
    </location>
</feature>
<feature type="transmembrane region" description="Helical" evidence="14">
    <location>
        <begin position="37"/>
        <end position="60"/>
    </location>
</feature>
<dbReference type="PROSITE" id="PS50109">
    <property type="entry name" value="HIS_KIN"/>
    <property type="match status" value="1"/>
</dbReference>
<dbReference type="GO" id="GO:0016020">
    <property type="term" value="C:membrane"/>
    <property type="evidence" value="ECO:0007669"/>
    <property type="project" value="UniProtKB-SubCell"/>
</dbReference>
<dbReference type="PROSITE" id="PS50283">
    <property type="entry name" value="NA_SOLUT_SYMP_3"/>
    <property type="match status" value="1"/>
</dbReference>
<evidence type="ECO:0000256" key="1">
    <source>
        <dbReference type="ARBA" id="ARBA00000085"/>
    </source>
</evidence>
<dbReference type="PANTHER" id="PTHR43711:SF1">
    <property type="entry name" value="HISTIDINE KINASE 1"/>
    <property type="match status" value="1"/>
</dbReference>
<dbReference type="EMBL" id="FRDL01000005">
    <property type="protein sequence ID" value="SHN67846.1"/>
    <property type="molecule type" value="Genomic_DNA"/>
</dbReference>
<evidence type="ECO:0000256" key="9">
    <source>
        <dbReference type="ARBA" id="ARBA00022989"/>
    </source>
</evidence>
<dbReference type="CDD" id="cd00082">
    <property type="entry name" value="HisKA"/>
    <property type="match status" value="1"/>
</dbReference>
<keyword evidence="11 14" id="KW-0472">Membrane</keyword>
<keyword evidence="8" id="KW-0418">Kinase</keyword>
<dbReference type="STRING" id="1189325.SAMN04488119_105162"/>
<comment type="catalytic activity">
    <reaction evidence="1">
        <text>ATP + protein L-histidine = ADP + protein N-phospho-L-histidine.</text>
        <dbReference type="EC" id="2.7.13.3"/>
    </reaction>
</comment>
<keyword evidence="12" id="KW-0175">Coiled coil</keyword>
<dbReference type="InterPro" id="IPR005467">
    <property type="entry name" value="His_kinase_dom"/>
</dbReference>
<dbReference type="InterPro" id="IPR003594">
    <property type="entry name" value="HATPase_dom"/>
</dbReference>
<evidence type="ECO:0000256" key="6">
    <source>
        <dbReference type="ARBA" id="ARBA00022679"/>
    </source>
</evidence>
<dbReference type="InterPro" id="IPR038377">
    <property type="entry name" value="Na/Glc_symporter_sf"/>
</dbReference>
<gene>
    <name evidence="16" type="ORF">SAMN05216200_105161</name>
</gene>
<sequence length="923" mass="98125">MTLSADLVLGVALGYVAVLFAVAFWGDRRTRAGRGRWLQSPLIYTLSISVYCTSWTFYGAVGSAARNGLEFLTIYLGPALVFVGWRTLLRKLVRIGRTQRITSIADLLSSRYGKSPALAVLVTVIAVMAATPYIALQLKAVTASFQLIGGPDRTGGLATAFWAAAGMAAFTILFGTRNVDANERHHGVVAAIAVEALVKLFALLAVGVWVTWGLMGGAQPVFAALTPEMLRAPEVFDARWTAITLLSAAAVICLPRQFQVTVVENTDERHLSTAAWLFPLYLLLICLFALPIAAAGLAHAPPGSDTDMFVLTLPMAHGQEALAMLAFLGGFSSATSMVIVASIALSTMVSNHVITPLALRASADGLQSSGDVRRLLLTSRRFSIVGIIGLGFLYHTLTEGAGALFSIGLIAFVGVAQFLPPLIGGLYWRQATGLGAICGLTAGAAVWAYALALPSFGGSALMPAEVIADGPFGIALLRPQALFGLSGMDPIVHATFWSLSLNAGLLVAVSLARDPKPLEWLQSALFVDVFRAGGGDAAERFVRRSAASEDLFVLASRILGADPARRLFDEAARQQGRASGLPEADDAFIARLERELAGSVGAASAHAMVSQATGAETISLSELMKIADETAQIMEYSAALERKSAELERAAAQLREANEQLRRLDAQKDDFLSQVSHELRTPMTAVRSFAEILLDSPDLDAAQVRRFIGIIHEESLRLTRLLDQILELSVLERGEMRLRLGPTDVMAAARRAAETALGVARGARARIEFAPLPEGLPEPLIVRAEPDRLAQVFLNLFSNAMKYSDRDEPRIVVSARREGGQAVISVRDDGPGVAPEDRARIFRKFSRGWDRTDSGGAGLGLAISREIMRMFGGDLSLAPGAGRGACFEVRLPLEAAGADRADGPPQDGPPQDGASQDGAPAGG</sequence>
<dbReference type="InterPro" id="IPR050736">
    <property type="entry name" value="Sensor_HK_Regulatory"/>
</dbReference>
<dbReference type="Gene3D" id="1.10.287.130">
    <property type="match status" value="1"/>
</dbReference>
<evidence type="ECO:0000256" key="14">
    <source>
        <dbReference type="SAM" id="Phobius"/>
    </source>
</evidence>
<dbReference type="Gene3D" id="1.20.1730.10">
    <property type="entry name" value="Sodium/glucose cotransporter"/>
    <property type="match status" value="1"/>
</dbReference>
<dbReference type="Pfam" id="PF00512">
    <property type="entry name" value="HisKA"/>
    <property type="match status" value="1"/>
</dbReference>
<dbReference type="Proteomes" id="UP000184066">
    <property type="component" value="Unassembled WGS sequence"/>
</dbReference>
<feature type="coiled-coil region" evidence="12">
    <location>
        <begin position="633"/>
        <end position="674"/>
    </location>
</feature>
<evidence type="ECO:0000256" key="2">
    <source>
        <dbReference type="ARBA" id="ARBA00004141"/>
    </source>
</evidence>
<feature type="transmembrane region" description="Helical" evidence="14">
    <location>
        <begin position="156"/>
        <end position="176"/>
    </location>
</feature>
<dbReference type="PRINTS" id="PR00344">
    <property type="entry name" value="BCTRLSENSOR"/>
</dbReference>
<feature type="transmembrane region" description="Helical" evidence="14">
    <location>
        <begin position="117"/>
        <end position="136"/>
    </location>
</feature>
<feature type="transmembrane region" description="Helical" evidence="14">
    <location>
        <begin position="6"/>
        <end position="25"/>
    </location>
</feature>
<dbReference type="InterPro" id="IPR003661">
    <property type="entry name" value="HisK_dim/P_dom"/>
</dbReference>
<proteinExistence type="inferred from homology"/>
<dbReference type="EC" id="2.7.13.3" evidence="4"/>
<dbReference type="FunFam" id="1.10.287.130:FF:000001">
    <property type="entry name" value="Two-component sensor histidine kinase"/>
    <property type="match status" value="1"/>
</dbReference>
<dbReference type="Gene3D" id="3.30.565.10">
    <property type="entry name" value="Histidine kinase-like ATPase, C-terminal domain"/>
    <property type="match status" value="1"/>
</dbReference>
<dbReference type="AlphaFoldDB" id="A0A1M7TAY4"/>
<dbReference type="SMART" id="SM00387">
    <property type="entry name" value="HATPase_c"/>
    <property type="match status" value="1"/>
</dbReference>
<dbReference type="SUPFAM" id="SSF47384">
    <property type="entry name" value="Homodimeric domain of signal transducing histidine kinase"/>
    <property type="match status" value="1"/>
</dbReference>
<comment type="similarity">
    <text evidence="3">Belongs to the sodium:solute symporter (SSF) (TC 2.A.21) family.</text>
</comment>
<evidence type="ECO:0000256" key="10">
    <source>
        <dbReference type="ARBA" id="ARBA00023012"/>
    </source>
</evidence>
<dbReference type="RefSeq" id="WP_072747355.1">
    <property type="nucleotide sequence ID" value="NZ_FOHL01000005.1"/>
</dbReference>
<dbReference type="InterPro" id="IPR036097">
    <property type="entry name" value="HisK_dim/P_sf"/>
</dbReference>
<dbReference type="SUPFAM" id="SSF55874">
    <property type="entry name" value="ATPase domain of HSP90 chaperone/DNA topoisomerase II/histidine kinase"/>
    <property type="match status" value="1"/>
</dbReference>
<dbReference type="InterPro" id="IPR001734">
    <property type="entry name" value="Na/solute_symporter"/>
</dbReference>
<evidence type="ECO:0000256" key="12">
    <source>
        <dbReference type="SAM" id="Coils"/>
    </source>
</evidence>
<feature type="transmembrane region" description="Helical" evidence="14">
    <location>
        <begin position="431"/>
        <end position="452"/>
    </location>
</feature>
<dbReference type="CDD" id="cd10322">
    <property type="entry name" value="SLC5sbd"/>
    <property type="match status" value="1"/>
</dbReference>
<evidence type="ECO:0000259" key="15">
    <source>
        <dbReference type="PROSITE" id="PS50109"/>
    </source>
</evidence>
<evidence type="ECO:0000256" key="7">
    <source>
        <dbReference type="ARBA" id="ARBA00022692"/>
    </source>
</evidence>
<feature type="transmembrane region" description="Helical" evidence="14">
    <location>
        <begin position="188"/>
        <end position="212"/>
    </location>
</feature>
<dbReference type="OrthoDB" id="9764438at2"/>
<feature type="transmembrane region" description="Helical" evidence="14">
    <location>
        <begin position="321"/>
        <end position="354"/>
    </location>
</feature>
<evidence type="ECO:0000256" key="8">
    <source>
        <dbReference type="ARBA" id="ARBA00022777"/>
    </source>
</evidence>
<feature type="transmembrane region" description="Helical" evidence="14">
    <location>
        <begin position="276"/>
        <end position="301"/>
    </location>
</feature>
<keyword evidence="17" id="KW-1185">Reference proteome</keyword>
<protein>
    <recommendedName>
        <fullName evidence="4">histidine kinase</fullName>
        <ecNumber evidence="4">2.7.13.3</ecNumber>
    </recommendedName>
</protein>